<accession>A0A8J6TYM0</accession>
<feature type="chain" id="PRO_5035229772" evidence="1">
    <location>
        <begin position="25"/>
        <end position="71"/>
    </location>
</feature>
<dbReference type="EMBL" id="JACVEL010000001">
    <property type="protein sequence ID" value="MBC9811153.1"/>
    <property type="molecule type" value="Genomic_DNA"/>
</dbReference>
<comment type="caution">
    <text evidence="2">The sequence shown here is derived from an EMBL/GenBank/DDBJ whole genome shotgun (WGS) entry which is preliminary data.</text>
</comment>
<feature type="signal peptide" evidence="1">
    <location>
        <begin position="1"/>
        <end position="24"/>
    </location>
</feature>
<evidence type="ECO:0000256" key="1">
    <source>
        <dbReference type="SAM" id="SignalP"/>
    </source>
</evidence>
<sequence length="71" mass="7761">MKTLLIVVASIGLFSITPSQSTTAYICNSPSAKKYHYSKTCRGLQKCTHEIKKTTVDSAKKSGYTVCLIES</sequence>
<proteinExistence type="predicted"/>
<evidence type="ECO:0000313" key="2">
    <source>
        <dbReference type="EMBL" id="MBC9811153.1"/>
    </source>
</evidence>
<name>A0A8J6TYM0_9FLAO</name>
<dbReference type="Proteomes" id="UP000652681">
    <property type="component" value="Unassembled WGS sequence"/>
</dbReference>
<gene>
    <name evidence="2" type="ORF">H9Y05_01580</name>
</gene>
<evidence type="ECO:0000313" key="3">
    <source>
        <dbReference type="Proteomes" id="UP000652681"/>
    </source>
</evidence>
<protein>
    <submittedName>
        <fullName evidence="2">Uncharacterized protein</fullName>
    </submittedName>
</protein>
<keyword evidence="1" id="KW-0732">Signal</keyword>
<dbReference type="RefSeq" id="WP_163492366.1">
    <property type="nucleotide sequence ID" value="NZ_JACVEL010000001.1"/>
</dbReference>
<keyword evidence="3" id="KW-1185">Reference proteome</keyword>
<organism evidence="2 3">
    <name type="scientific">Taishania pollutisoli</name>
    <dbReference type="NCBI Taxonomy" id="2766479"/>
    <lineage>
        <taxon>Bacteria</taxon>
        <taxon>Pseudomonadati</taxon>
        <taxon>Bacteroidota</taxon>
        <taxon>Flavobacteriia</taxon>
        <taxon>Flavobacteriales</taxon>
        <taxon>Crocinitomicaceae</taxon>
        <taxon>Taishania</taxon>
    </lineage>
</organism>
<reference evidence="2" key="1">
    <citation type="submission" date="2020-09" db="EMBL/GenBank/DDBJ databases">
        <title>Taishania pollutisoli gen. nov., sp. nov., Isolated from Tetrabromobisphenol A-Contaminated Soil.</title>
        <authorList>
            <person name="Chen Q."/>
        </authorList>
    </citation>
    <scope>NUCLEOTIDE SEQUENCE</scope>
    <source>
        <strain evidence="2">CZZ-1</strain>
    </source>
</reference>
<dbReference type="AlphaFoldDB" id="A0A8J6TYM0"/>